<feature type="domain" description="Type I restriction enzyme R protein N-terminal" evidence="1">
    <location>
        <begin position="74"/>
        <end position="162"/>
    </location>
</feature>
<sequence>MSEQAVETAVVSGQVDEVVTAPLAVGRDVPIRKPSVPRAAPKWEMDARDRVRAAIRRYSKPLADLVARDANEGDTRLLVTDFLCDGLGYDKYEELTTEYQVKGEFADYGIRIDKQLVAFIEVKRCSQKLNSKHLRQVQMYAVNEGVEWMILTNGQVWQVYHMTGGLPVVIDLALEVDLLGEAGLATKTDAFFYLSKEAFKRRLIDDLWKARAATSAKSLVQVVLSDPVIDAIRKEVRRQTNHNAEPKDLVRILRAEVLRSEALS</sequence>
<name>A0ABP8AB83_9ACTN</name>
<reference evidence="3" key="1">
    <citation type="journal article" date="2019" name="Int. J. Syst. Evol. Microbiol.">
        <title>The Global Catalogue of Microorganisms (GCM) 10K type strain sequencing project: providing services to taxonomists for standard genome sequencing and annotation.</title>
        <authorList>
            <consortium name="The Broad Institute Genomics Platform"/>
            <consortium name="The Broad Institute Genome Sequencing Center for Infectious Disease"/>
            <person name="Wu L."/>
            <person name="Ma J."/>
        </authorList>
    </citation>
    <scope>NUCLEOTIDE SEQUENCE [LARGE SCALE GENOMIC DNA]</scope>
    <source>
        <strain evidence="3">JCM 17388</strain>
    </source>
</reference>
<dbReference type="RefSeq" id="WP_344914527.1">
    <property type="nucleotide sequence ID" value="NZ_BAABAQ010000001.1"/>
</dbReference>
<keyword evidence="3" id="KW-1185">Reference proteome</keyword>
<dbReference type="EMBL" id="BAABAQ010000001">
    <property type="protein sequence ID" value="GAA4181152.1"/>
    <property type="molecule type" value="Genomic_DNA"/>
</dbReference>
<proteinExistence type="predicted"/>
<evidence type="ECO:0000259" key="1">
    <source>
        <dbReference type="Pfam" id="PF13588"/>
    </source>
</evidence>
<dbReference type="Pfam" id="PF13588">
    <property type="entry name" value="HSDR_N_2"/>
    <property type="match status" value="1"/>
</dbReference>
<organism evidence="2 3">
    <name type="scientific">Streptosporangium oxazolinicum</name>
    <dbReference type="NCBI Taxonomy" id="909287"/>
    <lineage>
        <taxon>Bacteria</taxon>
        <taxon>Bacillati</taxon>
        <taxon>Actinomycetota</taxon>
        <taxon>Actinomycetes</taxon>
        <taxon>Streptosporangiales</taxon>
        <taxon>Streptosporangiaceae</taxon>
        <taxon>Streptosporangium</taxon>
    </lineage>
</organism>
<dbReference type="Proteomes" id="UP001501251">
    <property type="component" value="Unassembled WGS sequence"/>
</dbReference>
<evidence type="ECO:0000313" key="3">
    <source>
        <dbReference type="Proteomes" id="UP001501251"/>
    </source>
</evidence>
<evidence type="ECO:0000313" key="2">
    <source>
        <dbReference type="EMBL" id="GAA4181152.1"/>
    </source>
</evidence>
<dbReference type="InterPro" id="IPR029464">
    <property type="entry name" value="HSDR_N"/>
</dbReference>
<gene>
    <name evidence="2" type="ORF">GCM10022252_05060</name>
</gene>
<comment type="caution">
    <text evidence="2">The sequence shown here is derived from an EMBL/GenBank/DDBJ whole genome shotgun (WGS) entry which is preliminary data.</text>
</comment>
<protein>
    <recommendedName>
        <fullName evidence="1">Type I restriction enzyme R protein N-terminal domain-containing protein</fullName>
    </recommendedName>
</protein>
<accession>A0ABP8AB83</accession>